<dbReference type="CDD" id="cd06170">
    <property type="entry name" value="LuxR_C_like"/>
    <property type="match status" value="1"/>
</dbReference>
<keyword evidence="3" id="KW-0804">Transcription</keyword>
<organism evidence="5 6">
    <name type="scientific">Nitratireductor mangrovi</name>
    <dbReference type="NCBI Taxonomy" id="2599600"/>
    <lineage>
        <taxon>Bacteria</taxon>
        <taxon>Pseudomonadati</taxon>
        <taxon>Pseudomonadota</taxon>
        <taxon>Alphaproteobacteria</taxon>
        <taxon>Hyphomicrobiales</taxon>
        <taxon>Phyllobacteriaceae</taxon>
        <taxon>Nitratireductor</taxon>
    </lineage>
</organism>
<dbReference type="PROSITE" id="PS50043">
    <property type="entry name" value="HTH_LUXR_2"/>
    <property type="match status" value="1"/>
</dbReference>
<dbReference type="PRINTS" id="PR00038">
    <property type="entry name" value="HTHLUXR"/>
</dbReference>
<dbReference type="AlphaFoldDB" id="A0A5B8L661"/>
<dbReference type="OrthoDB" id="8349179at2"/>
<dbReference type="GO" id="GO:0003677">
    <property type="term" value="F:DNA binding"/>
    <property type="evidence" value="ECO:0007669"/>
    <property type="project" value="UniProtKB-KW"/>
</dbReference>
<sequence length="161" mass="17184">MATRTRSLEPVWWYCETGAHQCPAFPLLSIARKGPALTPDLPGIALPVFADGGVGGLVVLAGRDMAIDDAIVCDLHIRAFALFRAVARLRLSQLDGTPPVSSRELQCLTLTADGKTSDEIAAELGLSVHTTNQYLATATHKLNAMSRTHAVARALRLGLID</sequence>
<protein>
    <recommendedName>
        <fullName evidence="4">HTH luxR-type domain-containing protein</fullName>
    </recommendedName>
</protein>
<evidence type="ECO:0000259" key="4">
    <source>
        <dbReference type="PROSITE" id="PS50043"/>
    </source>
</evidence>
<name>A0A5B8L661_9HYPH</name>
<evidence type="ECO:0000313" key="5">
    <source>
        <dbReference type="EMBL" id="QDZ03455.1"/>
    </source>
</evidence>
<dbReference type="Gene3D" id="1.10.10.10">
    <property type="entry name" value="Winged helix-like DNA-binding domain superfamily/Winged helix DNA-binding domain"/>
    <property type="match status" value="1"/>
</dbReference>
<dbReference type="PANTHER" id="PTHR44688:SF16">
    <property type="entry name" value="DNA-BINDING TRANSCRIPTIONAL ACTIVATOR DEVR_DOSR"/>
    <property type="match status" value="1"/>
</dbReference>
<dbReference type="KEGG" id="niy:FQ775_21225"/>
<dbReference type="InterPro" id="IPR000792">
    <property type="entry name" value="Tscrpt_reg_LuxR_C"/>
</dbReference>
<keyword evidence="2" id="KW-0238">DNA-binding</keyword>
<dbReference type="Proteomes" id="UP000321389">
    <property type="component" value="Chromosome"/>
</dbReference>
<keyword evidence="1" id="KW-0805">Transcription regulation</keyword>
<dbReference type="PANTHER" id="PTHR44688">
    <property type="entry name" value="DNA-BINDING TRANSCRIPTIONAL ACTIVATOR DEVR_DOSR"/>
    <property type="match status" value="1"/>
</dbReference>
<dbReference type="EMBL" id="CP042301">
    <property type="protein sequence ID" value="QDZ03455.1"/>
    <property type="molecule type" value="Genomic_DNA"/>
</dbReference>
<gene>
    <name evidence="5" type="ORF">FQ775_21225</name>
</gene>
<dbReference type="InterPro" id="IPR016032">
    <property type="entry name" value="Sig_transdc_resp-reg_C-effctor"/>
</dbReference>
<dbReference type="GO" id="GO:0006355">
    <property type="term" value="P:regulation of DNA-templated transcription"/>
    <property type="evidence" value="ECO:0007669"/>
    <property type="project" value="InterPro"/>
</dbReference>
<feature type="domain" description="HTH luxR-type" evidence="4">
    <location>
        <begin position="93"/>
        <end position="158"/>
    </location>
</feature>
<dbReference type="InterPro" id="IPR036388">
    <property type="entry name" value="WH-like_DNA-bd_sf"/>
</dbReference>
<dbReference type="Pfam" id="PF00196">
    <property type="entry name" value="GerE"/>
    <property type="match status" value="1"/>
</dbReference>
<evidence type="ECO:0000256" key="1">
    <source>
        <dbReference type="ARBA" id="ARBA00023015"/>
    </source>
</evidence>
<keyword evidence="6" id="KW-1185">Reference proteome</keyword>
<evidence type="ECO:0000256" key="3">
    <source>
        <dbReference type="ARBA" id="ARBA00023163"/>
    </source>
</evidence>
<proteinExistence type="predicted"/>
<dbReference type="SMART" id="SM00421">
    <property type="entry name" value="HTH_LUXR"/>
    <property type="match status" value="1"/>
</dbReference>
<dbReference type="SUPFAM" id="SSF46894">
    <property type="entry name" value="C-terminal effector domain of the bipartite response regulators"/>
    <property type="match status" value="1"/>
</dbReference>
<evidence type="ECO:0000256" key="2">
    <source>
        <dbReference type="ARBA" id="ARBA00023125"/>
    </source>
</evidence>
<evidence type="ECO:0000313" key="6">
    <source>
        <dbReference type="Proteomes" id="UP000321389"/>
    </source>
</evidence>
<accession>A0A5B8L661</accession>
<reference evidence="5" key="1">
    <citation type="submission" date="2020-04" db="EMBL/GenBank/DDBJ databases">
        <title>Nitratireductor sp. nov. isolated from mangrove soil.</title>
        <authorList>
            <person name="Ye Y."/>
        </authorList>
    </citation>
    <scope>NUCLEOTIDE SEQUENCE</scope>
    <source>
        <strain evidence="5">SY7</strain>
    </source>
</reference>